<evidence type="ECO:0000259" key="2">
    <source>
        <dbReference type="Pfam" id="PF00266"/>
    </source>
</evidence>
<dbReference type="InterPro" id="IPR015421">
    <property type="entry name" value="PyrdxlP-dep_Trfase_major"/>
</dbReference>
<keyword evidence="3" id="KW-0032">Aminotransferase</keyword>
<gene>
    <name evidence="3" type="ORF">GK108_03600</name>
</gene>
<dbReference type="InterPro" id="IPR015424">
    <property type="entry name" value="PyrdxlP-dep_Trfase"/>
</dbReference>
<keyword evidence="4" id="KW-1185">Reference proteome</keyword>
<comment type="caution">
    <text evidence="3">The sequence shown here is derived from an EMBL/GenBank/DDBJ whole genome shotgun (WGS) entry which is preliminary data.</text>
</comment>
<dbReference type="InterPro" id="IPR006311">
    <property type="entry name" value="TAT_signal"/>
</dbReference>
<dbReference type="Pfam" id="PF00266">
    <property type="entry name" value="Aminotran_5"/>
    <property type="match status" value="1"/>
</dbReference>
<name>A0A6L9L0E7_9BACT</name>
<keyword evidence="1" id="KW-0663">Pyridoxal phosphate</keyword>
<keyword evidence="3" id="KW-0808">Transferase</keyword>
<feature type="domain" description="Aminotransferase class V" evidence="2">
    <location>
        <begin position="74"/>
        <end position="388"/>
    </location>
</feature>
<evidence type="ECO:0000313" key="4">
    <source>
        <dbReference type="Proteomes" id="UP000474175"/>
    </source>
</evidence>
<reference evidence="3 4" key="1">
    <citation type="submission" date="2020-02" db="EMBL/GenBank/DDBJ databases">
        <title>Draft genome sequence of two Spirosoma agri KCTC 52727 and Spirosoma terrae KCTC 52035.</title>
        <authorList>
            <person name="Rojas J."/>
            <person name="Ambika Manirajan B."/>
            <person name="Suarez C."/>
            <person name="Ratering S."/>
            <person name="Schnell S."/>
        </authorList>
    </citation>
    <scope>NUCLEOTIDE SEQUENCE [LARGE SCALE GENOMIC DNA]</scope>
    <source>
        <strain evidence="3 4">KCTC 52035</strain>
    </source>
</reference>
<dbReference type="EMBL" id="JAAFZH010000001">
    <property type="protein sequence ID" value="NDU93946.1"/>
    <property type="molecule type" value="Genomic_DNA"/>
</dbReference>
<proteinExistence type="predicted"/>
<dbReference type="Proteomes" id="UP000474175">
    <property type="component" value="Unassembled WGS sequence"/>
</dbReference>
<dbReference type="GO" id="GO:0008483">
    <property type="term" value="F:transaminase activity"/>
    <property type="evidence" value="ECO:0007669"/>
    <property type="project" value="UniProtKB-KW"/>
</dbReference>
<sequence>MSHLSKRQFLKSMVGATALPTIQGPTLNQVFAQFANVPANTLAHQEGFWAAIRTAYPVTTDFIQLENGYYSLAAQPVLDSYLKHIQQVNAVSSYYMRTRQFNDKLESQTQLARLLGCSADELIITRNTTESLDTVIAGQNWKAGDEAVMAEQDYGAMLDMFRLQARRHGIVNKMISIPNHPQSDDELVNLYEKAITPKTRLLMVCHLVNITGQIMPIRQITEMAHKRNVEVIVDGAHAFGQLAFNISDLGGCDYYASSLHKWLGVPLGAGILYVRKDKIPGLWPMFGDSSFSDDNIRKLNHTGTHPVATDLAIQDAIRFHDSIGIERKQDRLRYLQRYWTDKVRNHPNIVLNTPSDPKRSCAIANVGIPKLKPAELSKALFEKYNIFTVAIDSPAVKGIRVTPHVYTTTAELDTFVKALKELAG</sequence>
<dbReference type="Gene3D" id="3.40.640.10">
    <property type="entry name" value="Type I PLP-dependent aspartate aminotransferase-like (Major domain)"/>
    <property type="match status" value="1"/>
</dbReference>
<evidence type="ECO:0000256" key="1">
    <source>
        <dbReference type="ARBA" id="ARBA00022898"/>
    </source>
</evidence>
<dbReference type="InterPro" id="IPR000192">
    <property type="entry name" value="Aminotrans_V_dom"/>
</dbReference>
<organism evidence="3 4">
    <name type="scientific">Spirosoma terrae</name>
    <dbReference type="NCBI Taxonomy" id="1968276"/>
    <lineage>
        <taxon>Bacteria</taxon>
        <taxon>Pseudomonadati</taxon>
        <taxon>Bacteroidota</taxon>
        <taxon>Cytophagia</taxon>
        <taxon>Cytophagales</taxon>
        <taxon>Cytophagaceae</taxon>
        <taxon>Spirosoma</taxon>
    </lineage>
</organism>
<dbReference type="PANTHER" id="PTHR43092:SF6">
    <property type="entry name" value="BLR1280 PROTEIN"/>
    <property type="match status" value="1"/>
</dbReference>
<dbReference type="InterPro" id="IPR015422">
    <property type="entry name" value="PyrdxlP-dep_Trfase_small"/>
</dbReference>
<dbReference type="AlphaFoldDB" id="A0A6L9L0E7"/>
<accession>A0A6L9L0E7</accession>
<dbReference type="PANTHER" id="PTHR43092">
    <property type="entry name" value="L-CYSTEINE DESULFHYDRASE"/>
    <property type="match status" value="1"/>
</dbReference>
<dbReference type="SUPFAM" id="SSF53383">
    <property type="entry name" value="PLP-dependent transferases"/>
    <property type="match status" value="1"/>
</dbReference>
<evidence type="ECO:0000313" key="3">
    <source>
        <dbReference type="EMBL" id="NDU93946.1"/>
    </source>
</evidence>
<dbReference type="RefSeq" id="WP_163942846.1">
    <property type="nucleotide sequence ID" value="NZ_JAAFZH010000001.1"/>
</dbReference>
<protein>
    <submittedName>
        <fullName evidence="3">Aminotransferase class V-fold PLP-dependent enzyme</fullName>
    </submittedName>
</protein>
<dbReference type="PROSITE" id="PS51318">
    <property type="entry name" value="TAT"/>
    <property type="match status" value="1"/>
</dbReference>
<dbReference type="Gene3D" id="3.90.1150.10">
    <property type="entry name" value="Aspartate Aminotransferase, domain 1"/>
    <property type="match status" value="1"/>
</dbReference>